<organism evidence="3">
    <name type="scientific">uncultured Caudovirales phage</name>
    <dbReference type="NCBI Taxonomy" id="2100421"/>
    <lineage>
        <taxon>Viruses</taxon>
        <taxon>Duplodnaviria</taxon>
        <taxon>Heunggongvirae</taxon>
        <taxon>Uroviricota</taxon>
        <taxon>Caudoviricetes</taxon>
        <taxon>Peduoviridae</taxon>
        <taxon>Maltschvirus</taxon>
        <taxon>Maltschvirus maltsch</taxon>
    </lineage>
</organism>
<dbReference type="SUPFAM" id="SSF53955">
    <property type="entry name" value="Lysozyme-like"/>
    <property type="match status" value="1"/>
</dbReference>
<name>A0A6J7XB06_9CAUD</name>
<dbReference type="PANTHER" id="PTHR37423">
    <property type="entry name" value="SOLUBLE LYTIC MUREIN TRANSGLYCOSYLASE-RELATED"/>
    <property type="match status" value="1"/>
</dbReference>
<accession>A0A6J7XB06</accession>
<reference evidence="3" key="1">
    <citation type="submission" date="2020-05" db="EMBL/GenBank/DDBJ databases">
        <authorList>
            <person name="Chiriac C."/>
            <person name="Salcher M."/>
            <person name="Ghai R."/>
            <person name="Kavagutti S V."/>
        </authorList>
    </citation>
    <scope>NUCLEOTIDE SEQUENCE</scope>
</reference>
<evidence type="ECO:0000313" key="2">
    <source>
        <dbReference type="EMBL" id="CAB4169267.1"/>
    </source>
</evidence>
<feature type="domain" description="Transglycosylase SLT" evidence="1">
    <location>
        <begin position="20"/>
        <end position="129"/>
    </location>
</feature>
<dbReference type="InterPro" id="IPR023346">
    <property type="entry name" value="Lysozyme-like_dom_sf"/>
</dbReference>
<protein>
    <submittedName>
        <fullName evidence="3">LT_GEWL domain containing protein</fullName>
    </submittedName>
</protein>
<proteinExistence type="predicted"/>
<dbReference type="InterPro" id="IPR008258">
    <property type="entry name" value="Transglycosylase_SLT_dom_1"/>
</dbReference>
<dbReference type="Pfam" id="PF01464">
    <property type="entry name" value="SLT"/>
    <property type="match status" value="1"/>
</dbReference>
<dbReference type="EMBL" id="LR798364">
    <property type="protein sequence ID" value="CAB5226903.1"/>
    <property type="molecule type" value="Genomic_DNA"/>
</dbReference>
<gene>
    <name evidence="3" type="ORF">UFOVP1516_54</name>
    <name evidence="2" type="ORF">UFOVP887_81</name>
</gene>
<evidence type="ECO:0000259" key="1">
    <source>
        <dbReference type="Pfam" id="PF01464"/>
    </source>
</evidence>
<dbReference type="EMBL" id="LR796837">
    <property type="protein sequence ID" value="CAB4169267.1"/>
    <property type="molecule type" value="Genomic_DNA"/>
</dbReference>
<sequence length="166" mass="18774">MITTYDATIQKFHKEYNLPYDWTLLKAQLFQESQLKPDACSPVGALGLAQFMPDTWEEYTVKCGLPANTLRNDATASIQCCAAYMRYLISQWKAKRSDVDRYNLALASYNAGLGNILKAQKMVKGANDYATIIKALKFVTGNENALQTSNYVVKINEYHTQLNRKV</sequence>
<dbReference type="PANTHER" id="PTHR37423:SF2">
    <property type="entry name" value="MEMBRANE-BOUND LYTIC MUREIN TRANSGLYCOSYLASE C"/>
    <property type="match status" value="1"/>
</dbReference>
<dbReference type="Gene3D" id="1.10.530.10">
    <property type="match status" value="1"/>
</dbReference>
<evidence type="ECO:0000313" key="3">
    <source>
        <dbReference type="EMBL" id="CAB5226903.1"/>
    </source>
</evidence>